<feature type="chain" id="PRO_5041272256" evidence="1">
    <location>
        <begin position="26"/>
        <end position="85"/>
    </location>
</feature>
<keyword evidence="1" id="KW-0732">Signal</keyword>
<dbReference type="Proteomes" id="UP000705283">
    <property type="component" value="Unassembled WGS sequence"/>
</dbReference>
<name>A0AA40X1Q3_9GAMM</name>
<evidence type="ECO:0000313" key="5">
    <source>
        <dbReference type="Proteomes" id="UP000705283"/>
    </source>
</evidence>
<comment type="caution">
    <text evidence="2">The sequence shown here is derived from an EMBL/GenBank/DDBJ whole genome shotgun (WGS) entry which is preliminary data.</text>
</comment>
<reference evidence="3" key="1">
    <citation type="submission" date="2016-12" db="EMBL/GenBank/DDBJ databases">
        <authorList>
            <person name="Le Fleche-Mateos A."/>
        </authorList>
    </citation>
    <scope>NUCLEOTIDE SEQUENCE</scope>
    <source>
        <strain evidence="3">213</strain>
    </source>
</reference>
<evidence type="ECO:0000256" key="1">
    <source>
        <dbReference type="SAM" id="SignalP"/>
    </source>
</evidence>
<reference evidence="2" key="3">
    <citation type="submission" date="2020-11" db="EMBL/GenBank/DDBJ databases">
        <authorList>
            <person name="Lee S.D."/>
        </authorList>
    </citation>
    <scope>NUCLEOTIDE SEQUENCE</scope>
    <source>
        <strain evidence="2">SAP-2</strain>
    </source>
</reference>
<sequence length="85" mass="8677">MNKFKSLGAAFVLLGAVGMSSTAHADLLPGLPIPVPDAAVCIVVNSILPATGLEGLTPVQIEALKQQVLGMLPGATVEQMIKCLP</sequence>
<keyword evidence="4" id="KW-1185">Reference proteome</keyword>
<evidence type="ECO:0000313" key="2">
    <source>
        <dbReference type="EMBL" id="MBF6637143.1"/>
    </source>
</evidence>
<accession>A0AA40X1Q3</accession>
<organism evidence="2 5">
    <name type="scientific">Rouxiella silvae</name>
    <dbReference type="NCBI Taxonomy" id="1646373"/>
    <lineage>
        <taxon>Bacteria</taxon>
        <taxon>Pseudomonadati</taxon>
        <taxon>Pseudomonadota</taxon>
        <taxon>Gammaproteobacteria</taxon>
        <taxon>Enterobacterales</taxon>
        <taxon>Yersiniaceae</taxon>
        <taxon>Rouxiella</taxon>
    </lineage>
</organism>
<dbReference type="EMBL" id="JADMKS010000004">
    <property type="protein sequence ID" value="MBF6637143.1"/>
    <property type="molecule type" value="Genomic_DNA"/>
</dbReference>
<dbReference type="Proteomes" id="UP000192722">
    <property type="component" value="Unassembled WGS sequence"/>
</dbReference>
<evidence type="ECO:0000313" key="3">
    <source>
        <dbReference type="EMBL" id="ORJ21689.1"/>
    </source>
</evidence>
<dbReference type="EMBL" id="MRWD01000016">
    <property type="protein sequence ID" value="ORJ21689.1"/>
    <property type="molecule type" value="Genomic_DNA"/>
</dbReference>
<dbReference type="AlphaFoldDB" id="A0AA40X1Q3"/>
<reference evidence="2" key="4">
    <citation type="submission" date="2022-09" db="EMBL/GenBank/DDBJ databases">
        <title>Rouxiella aceris sp. nov., isolated from tree sap and emended description of the genus Rhouxiella.</title>
        <authorList>
            <person name="Kim I.S."/>
        </authorList>
    </citation>
    <scope>NUCLEOTIDE SEQUENCE</scope>
    <source>
        <strain evidence="2">SAP-2</strain>
    </source>
</reference>
<gene>
    <name evidence="3" type="ORF">BS639_08610</name>
    <name evidence="2" type="ORF">ITX54_10815</name>
</gene>
<evidence type="ECO:0000313" key="4">
    <source>
        <dbReference type="Proteomes" id="UP000192722"/>
    </source>
</evidence>
<feature type="signal peptide" evidence="1">
    <location>
        <begin position="1"/>
        <end position="25"/>
    </location>
</feature>
<protein>
    <submittedName>
        <fullName evidence="2">Uncharacterized protein</fullName>
    </submittedName>
</protein>
<reference evidence="3 4" key="2">
    <citation type="journal article" date="2017" name="Int. J. Syst. Evol. Microbiol.">
        <title>Rouxiella badensis sp. nov. and Rouxiella silvae sp. nov. isolated from peat bog soil in Germany and emendation of the genus description.</title>
        <authorList>
            <person name="Le Fleche-Mateos A."/>
            <person name="Kugler J.H."/>
            <person name="Hansen S.H."/>
            <person name="Syldatk C."/>
            <person name="Hausmann R."/>
            <person name="Lomprez F."/>
            <person name="Vandenbogaert M."/>
            <person name="Manuguerra J.C."/>
            <person name="Grimont P.A."/>
        </authorList>
    </citation>
    <scope>NUCLEOTIDE SEQUENCE [LARGE SCALE GENOMIC DNA]</scope>
    <source>
        <strain evidence="3 4">213</strain>
    </source>
</reference>
<dbReference type="RefSeq" id="WP_055771411.1">
    <property type="nucleotide sequence ID" value="NZ_CBCSCF010000003.1"/>
</dbReference>
<proteinExistence type="predicted"/>